<dbReference type="Proteomes" id="UP000291483">
    <property type="component" value="Unassembled WGS sequence"/>
</dbReference>
<keyword evidence="13" id="KW-1185">Reference proteome</keyword>
<keyword evidence="11" id="KW-0460">Magnesium</keyword>
<keyword evidence="4 11" id="KW-0028">Amino-acid biosynthesis</keyword>
<accession>A0A4Q8AKT2</accession>
<name>A0A4Q8AKT2_9MICO</name>
<feature type="binding site" evidence="11">
    <location>
        <position position="116"/>
    </location>
    <ligand>
        <name>ATP</name>
        <dbReference type="ChEBI" id="CHEBI:30616"/>
    </ligand>
</feature>
<evidence type="ECO:0000256" key="7">
    <source>
        <dbReference type="ARBA" id="ARBA00022777"/>
    </source>
</evidence>
<evidence type="ECO:0000256" key="3">
    <source>
        <dbReference type="ARBA" id="ARBA00012154"/>
    </source>
</evidence>
<protein>
    <recommendedName>
        <fullName evidence="3 11">Shikimate kinase</fullName>
        <shortName evidence="11">SK</shortName>
        <ecNumber evidence="3 11">2.7.1.71</ecNumber>
    </recommendedName>
</protein>
<comment type="function">
    <text evidence="11">Catalyzes the specific phosphorylation of the 3-hydroxyl group of shikimic acid using ATP as a cosubstrate.</text>
</comment>
<dbReference type="GO" id="GO:0005829">
    <property type="term" value="C:cytosol"/>
    <property type="evidence" value="ECO:0007669"/>
    <property type="project" value="TreeGrafter"/>
</dbReference>
<dbReference type="GO" id="GO:0009073">
    <property type="term" value="P:aromatic amino acid family biosynthetic process"/>
    <property type="evidence" value="ECO:0007669"/>
    <property type="project" value="UniProtKB-KW"/>
</dbReference>
<feature type="binding site" evidence="11">
    <location>
        <position position="36"/>
    </location>
    <ligand>
        <name>substrate</name>
    </ligand>
</feature>
<dbReference type="GO" id="GO:0009423">
    <property type="term" value="P:chorismate biosynthetic process"/>
    <property type="evidence" value="ECO:0007669"/>
    <property type="project" value="UniProtKB-UniRule"/>
</dbReference>
<dbReference type="GO" id="GO:0000287">
    <property type="term" value="F:magnesium ion binding"/>
    <property type="evidence" value="ECO:0007669"/>
    <property type="project" value="UniProtKB-UniRule"/>
</dbReference>
<evidence type="ECO:0000313" key="12">
    <source>
        <dbReference type="EMBL" id="RZU65018.1"/>
    </source>
</evidence>
<keyword evidence="11" id="KW-0963">Cytoplasm</keyword>
<dbReference type="PROSITE" id="PS01128">
    <property type="entry name" value="SHIKIMATE_KINASE"/>
    <property type="match status" value="1"/>
</dbReference>
<dbReference type="Gene3D" id="3.40.50.300">
    <property type="entry name" value="P-loop containing nucleotide triphosphate hydrolases"/>
    <property type="match status" value="1"/>
</dbReference>
<evidence type="ECO:0000256" key="8">
    <source>
        <dbReference type="ARBA" id="ARBA00022840"/>
    </source>
</evidence>
<dbReference type="EC" id="2.7.1.71" evidence="3 11"/>
<evidence type="ECO:0000256" key="9">
    <source>
        <dbReference type="ARBA" id="ARBA00023141"/>
    </source>
</evidence>
<dbReference type="EMBL" id="SHLC01000001">
    <property type="protein sequence ID" value="RZU65018.1"/>
    <property type="molecule type" value="Genomic_DNA"/>
</dbReference>
<dbReference type="InterPro" id="IPR027417">
    <property type="entry name" value="P-loop_NTPase"/>
</dbReference>
<dbReference type="GO" id="GO:0005524">
    <property type="term" value="F:ATP binding"/>
    <property type="evidence" value="ECO:0007669"/>
    <property type="project" value="UniProtKB-UniRule"/>
</dbReference>
<organism evidence="12 13">
    <name type="scientific">Microterricola gilva</name>
    <dbReference type="NCBI Taxonomy" id="393267"/>
    <lineage>
        <taxon>Bacteria</taxon>
        <taxon>Bacillati</taxon>
        <taxon>Actinomycetota</taxon>
        <taxon>Actinomycetes</taxon>
        <taxon>Micrococcales</taxon>
        <taxon>Microbacteriaceae</taxon>
        <taxon>Microterricola</taxon>
    </lineage>
</organism>
<sequence>MKSLLPLVFIGPMAAGKSKIGRLVARRLSVPFIDTDKVIAAKHGPIPAIFAAQGEPAFRAYERDAVAEAMRGDAVVSLGGGAVLHPDTRLELAGHTVVLLTVTRDAVAKRLAGSGRPLLDGDDAVERWAAIADTRMPIYEALATETFDTSARPITQIADDIVTWARERS</sequence>
<dbReference type="CDD" id="cd00464">
    <property type="entry name" value="SK"/>
    <property type="match status" value="1"/>
</dbReference>
<dbReference type="HAMAP" id="MF_00109">
    <property type="entry name" value="Shikimate_kinase"/>
    <property type="match status" value="1"/>
</dbReference>
<keyword evidence="9 11" id="KW-0057">Aromatic amino acid biosynthesis</keyword>
<comment type="pathway">
    <text evidence="1 11">Metabolic intermediate biosynthesis; chorismate biosynthesis; chorismate from D-erythrose 4-phosphate and phosphoenolpyruvate: step 5/7.</text>
</comment>
<dbReference type="RefSeq" id="WP_242616270.1">
    <property type="nucleotide sequence ID" value="NZ_SHLC01000001.1"/>
</dbReference>
<evidence type="ECO:0000313" key="13">
    <source>
        <dbReference type="Proteomes" id="UP000291483"/>
    </source>
</evidence>
<comment type="caution">
    <text evidence="12">The sequence shown here is derived from an EMBL/GenBank/DDBJ whole genome shotgun (WGS) entry which is preliminary data.</text>
</comment>
<comment type="cofactor">
    <cofactor evidence="11">
        <name>Mg(2+)</name>
        <dbReference type="ChEBI" id="CHEBI:18420"/>
    </cofactor>
    <text evidence="11">Binds 1 Mg(2+) ion per subunit.</text>
</comment>
<dbReference type="PANTHER" id="PTHR21087">
    <property type="entry name" value="SHIKIMATE KINASE"/>
    <property type="match status" value="1"/>
</dbReference>
<comment type="subcellular location">
    <subcellularLocation>
        <location evidence="11">Cytoplasm</location>
    </subcellularLocation>
</comment>
<dbReference type="InterPro" id="IPR023000">
    <property type="entry name" value="Shikimate_kinase_CS"/>
</dbReference>
<evidence type="ECO:0000256" key="2">
    <source>
        <dbReference type="ARBA" id="ARBA00006997"/>
    </source>
</evidence>
<evidence type="ECO:0000256" key="4">
    <source>
        <dbReference type="ARBA" id="ARBA00022605"/>
    </source>
</evidence>
<dbReference type="Pfam" id="PF01202">
    <property type="entry name" value="SKI"/>
    <property type="match status" value="1"/>
</dbReference>
<feature type="binding site" evidence="11">
    <location>
        <position position="18"/>
    </location>
    <ligand>
        <name>Mg(2+)</name>
        <dbReference type="ChEBI" id="CHEBI:18420"/>
    </ligand>
</feature>
<evidence type="ECO:0000256" key="1">
    <source>
        <dbReference type="ARBA" id="ARBA00004842"/>
    </source>
</evidence>
<keyword evidence="7 11" id="KW-0418">Kinase</keyword>
<feature type="binding site" evidence="11">
    <location>
        <position position="135"/>
    </location>
    <ligand>
        <name>substrate</name>
    </ligand>
</feature>
<keyword evidence="6 11" id="KW-0547">Nucleotide-binding</keyword>
<keyword evidence="11" id="KW-0479">Metal-binding</keyword>
<feature type="binding site" evidence="11">
    <location>
        <position position="80"/>
    </location>
    <ligand>
        <name>substrate</name>
    </ligand>
</feature>
<dbReference type="PANTHER" id="PTHR21087:SF16">
    <property type="entry name" value="SHIKIMATE KINASE 1, CHLOROPLASTIC"/>
    <property type="match status" value="1"/>
</dbReference>
<comment type="similarity">
    <text evidence="2 11">Belongs to the shikimate kinase family.</text>
</comment>
<dbReference type="GO" id="GO:0004765">
    <property type="term" value="F:shikimate kinase activity"/>
    <property type="evidence" value="ECO:0007669"/>
    <property type="project" value="UniProtKB-UniRule"/>
</dbReference>
<dbReference type="SUPFAM" id="SSF52540">
    <property type="entry name" value="P-loop containing nucleoside triphosphate hydrolases"/>
    <property type="match status" value="1"/>
</dbReference>
<dbReference type="AlphaFoldDB" id="A0A4Q8AKT2"/>
<evidence type="ECO:0000256" key="6">
    <source>
        <dbReference type="ARBA" id="ARBA00022741"/>
    </source>
</evidence>
<feature type="binding site" evidence="11">
    <location>
        <position position="152"/>
    </location>
    <ligand>
        <name>ATP</name>
        <dbReference type="ChEBI" id="CHEBI:30616"/>
    </ligand>
</feature>
<reference evidence="12 13" key="1">
    <citation type="submission" date="2019-02" db="EMBL/GenBank/DDBJ databases">
        <title>Sequencing the genomes of 1000 actinobacteria strains.</title>
        <authorList>
            <person name="Klenk H.-P."/>
        </authorList>
    </citation>
    <scope>NUCLEOTIDE SEQUENCE [LARGE SCALE GENOMIC DNA]</scope>
    <source>
        <strain evidence="12 13">DSM 18319</strain>
    </source>
</reference>
<evidence type="ECO:0000256" key="11">
    <source>
        <dbReference type="HAMAP-Rule" id="MF_00109"/>
    </source>
</evidence>
<feature type="binding site" evidence="11">
    <location>
        <begin position="14"/>
        <end position="19"/>
    </location>
    <ligand>
        <name>ATP</name>
        <dbReference type="ChEBI" id="CHEBI:30616"/>
    </ligand>
</feature>
<dbReference type="PRINTS" id="PR01100">
    <property type="entry name" value="SHIKIMTKNASE"/>
</dbReference>
<gene>
    <name evidence="11" type="primary">aroK</name>
    <name evidence="12" type="ORF">EV379_1337</name>
</gene>
<dbReference type="InterPro" id="IPR031322">
    <property type="entry name" value="Shikimate/glucono_kinase"/>
</dbReference>
<dbReference type="GO" id="GO:0008652">
    <property type="term" value="P:amino acid biosynthetic process"/>
    <property type="evidence" value="ECO:0007669"/>
    <property type="project" value="UniProtKB-KW"/>
</dbReference>
<evidence type="ECO:0000256" key="5">
    <source>
        <dbReference type="ARBA" id="ARBA00022679"/>
    </source>
</evidence>
<evidence type="ECO:0000256" key="10">
    <source>
        <dbReference type="ARBA" id="ARBA00048567"/>
    </source>
</evidence>
<dbReference type="InterPro" id="IPR000623">
    <property type="entry name" value="Shikimate_kinase/TSH1"/>
</dbReference>
<keyword evidence="8 11" id="KW-0067">ATP-binding</keyword>
<comment type="catalytic activity">
    <reaction evidence="10 11">
        <text>shikimate + ATP = 3-phosphoshikimate + ADP + H(+)</text>
        <dbReference type="Rhea" id="RHEA:13121"/>
        <dbReference type="ChEBI" id="CHEBI:15378"/>
        <dbReference type="ChEBI" id="CHEBI:30616"/>
        <dbReference type="ChEBI" id="CHEBI:36208"/>
        <dbReference type="ChEBI" id="CHEBI:145989"/>
        <dbReference type="ChEBI" id="CHEBI:456216"/>
        <dbReference type="EC" id="2.7.1.71"/>
    </reaction>
</comment>
<dbReference type="UniPathway" id="UPA00053">
    <property type="reaction ID" value="UER00088"/>
</dbReference>
<feature type="binding site" evidence="11">
    <location>
        <position position="59"/>
    </location>
    <ligand>
        <name>substrate</name>
    </ligand>
</feature>
<proteinExistence type="inferred from homology"/>
<comment type="subunit">
    <text evidence="11">Monomer.</text>
</comment>
<keyword evidence="5 11" id="KW-0808">Transferase</keyword>